<dbReference type="EMBL" id="CP013099">
    <property type="protein sequence ID" value="ALP54532.1"/>
    <property type="molecule type" value="Genomic_DNA"/>
</dbReference>
<feature type="domain" description="CSD" evidence="1">
    <location>
        <begin position="117"/>
        <end position="181"/>
    </location>
</feature>
<dbReference type="Pfam" id="PF00313">
    <property type="entry name" value="CSD"/>
    <property type="match status" value="1"/>
</dbReference>
<name>A0A0S2THD5_9GAMM</name>
<sequence length="189" mass="21812">MQLPLQITFRHMEKSEAMEAAIRKRAEQLDQFHDKIMSCRVVVEPKHQNKHKGNLFQIRIDLTTPPSKELVVSRESDLHQAHEDAYVAVRDAFDAMRRQLEAHHRRQKGKVKTHEVPPHGRVSQLVPEEDYGRIETPLGRDIYFHRNSLVNGEFDKLEIGTEVRFNEEDGEMGPKATSVSLIGKHHIVG</sequence>
<dbReference type="CDD" id="cd00552">
    <property type="entry name" value="RaiA"/>
    <property type="match status" value="1"/>
</dbReference>
<keyword evidence="2" id="KW-0687">Ribonucleoprotein</keyword>
<dbReference type="AlphaFoldDB" id="A0A0S2THD5"/>
<dbReference type="GO" id="GO:0005840">
    <property type="term" value="C:ribosome"/>
    <property type="evidence" value="ECO:0007669"/>
    <property type="project" value="UniProtKB-KW"/>
</dbReference>
<dbReference type="Pfam" id="PF02482">
    <property type="entry name" value="Ribosomal_S30AE"/>
    <property type="match status" value="1"/>
</dbReference>
<keyword evidence="3" id="KW-1185">Reference proteome</keyword>
<dbReference type="Proteomes" id="UP000055136">
    <property type="component" value="Chromosome"/>
</dbReference>
<evidence type="ECO:0000313" key="2">
    <source>
        <dbReference type="EMBL" id="ALP54532.1"/>
    </source>
</evidence>
<accession>A0A0S2THD5</accession>
<dbReference type="PROSITE" id="PS51857">
    <property type="entry name" value="CSD_2"/>
    <property type="match status" value="1"/>
</dbReference>
<keyword evidence="2" id="KW-0689">Ribosomal protein</keyword>
<protein>
    <submittedName>
        <fullName evidence="2">30S ribosomal protein S30</fullName>
    </submittedName>
</protein>
<organism evidence="2 3">
    <name type="scientific">Candidatus Tenderia electrophaga</name>
    <dbReference type="NCBI Taxonomy" id="1748243"/>
    <lineage>
        <taxon>Bacteria</taxon>
        <taxon>Pseudomonadati</taxon>
        <taxon>Pseudomonadota</taxon>
        <taxon>Gammaproteobacteria</taxon>
        <taxon>Candidatus Tenderiales</taxon>
        <taxon>Candidatus Tenderiaceae</taxon>
        <taxon>Candidatus Tenderia</taxon>
    </lineage>
</organism>
<reference evidence="2" key="1">
    <citation type="submission" date="2015-10" db="EMBL/GenBank/DDBJ databases">
        <title>Description of Candidatus Tenderia electrophaga gen. nov, sp. nov., an Uncultivated Electroautotroph from a Biocathode Enrichment.</title>
        <authorList>
            <person name="Eddie B.J."/>
            <person name="Malanoski A.P."/>
            <person name="Wang Z."/>
            <person name="Hall R.J."/>
            <person name="Oh S.D."/>
            <person name="Heiner C."/>
            <person name="Lin B."/>
            <person name="Strycharz-Glaven S.M."/>
        </authorList>
    </citation>
    <scope>NUCLEOTIDE SEQUENCE [LARGE SCALE GENOMIC DNA]</scope>
    <source>
        <strain evidence="2">NRL1</strain>
    </source>
</reference>
<dbReference type="Gene3D" id="2.40.50.140">
    <property type="entry name" value="Nucleic acid-binding proteins"/>
    <property type="match status" value="1"/>
</dbReference>
<dbReference type="SUPFAM" id="SSF69754">
    <property type="entry name" value="Ribosome binding protein Y (YfiA homologue)"/>
    <property type="match status" value="1"/>
</dbReference>
<proteinExistence type="predicted"/>
<dbReference type="KEGG" id="tee:Tel_16000"/>
<dbReference type="Gene3D" id="3.30.160.100">
    <property type="entry name" value="Ribosome hibernation promotion factor-like"/>
    <property type="match status" value="1"/>
</dbReference>
<dbReference type="GO" id="GO:0003676">
    <property type="term" value="F:nucleic acid binding"/>
    <property type="evidence" value="ECO:0007669"/>
    <property type="project" value="InterPro"/>
</dbReference>
<dbReference type="InterPro" id="IPR012340">
    <property type="entry name" value="NA-bd_OB-fold"/>
</dbReference>
<dbReference type="STRING" id="1748243.Tel_16000"/>
<dbReference type="InterPro" id="IPR002059">
    <property type="entry name" value="CSP_DNA-bd"/>
</dbReference>
<evidence type="ECO:0000313" key="3">
    <source>
        <dbReference type="Proteomes" id="UP000055136"/>
    </source>
</evidence>
<dbReference type="InterPro" id="IPR036567">
    <property type="entry name" value="RHF-like"/>
</dbReference>
<gene>
    <name evidence="2" type="ORF">Tel_16000</name>
</gene>
<evidence type="ECO:0000259" key="1">
    <source>
        <dbReference type="PROSITE" id="PS51857"/>
    </source>
</evidence>
<dbReference type="SUPFAM" id="SSF50249">
    <property type="entry name" value="Nucleic acid-binding proteins"/>
    <property type="match status" value="1"/>
</dbReference>
<dbReference type="InterPro" id="IPR003489">
    <property type="entry name" value="RHF/RaiA"/>
</dbReference>